<dbReference type="InterPro" id="IPR024529">
    <property type="entry name" value="ECF_trnsprt_substrate-spec"/>
</dbReference>
<feature type="transmembrane region" description="Helical" evidence="1">
    <location>
        <begin position="105"/>
        <end position="128"/>
    </location>
</feature>
<gene>
    <name evidence="2" type="ORF">SAMN02745751_01336</name>
</gene>
<feature type="transmembrane region" description="Helical" evidence="1">
    <location>
        <begin position="79"/>
        <end position="98"/>
    </location>
</feature>
<dbReference type="EMBL" id="FQZL01000008">
    <property type="protein sequence ID" value="SHI92088.1"/>
    <property type="molecule type" value="Genomic_DNA"/>
</dbReference>
<evidence type="ECO:0000313" key="3">
    <source>
        <dbReference type="Proteomes" id="UP000184052"/>
    </source>
</evidence>
<evidence type="ECO:0000313" key="2">
    <source>
        <dbReference type="EMBL" id="SHI92088.1"/>
    </source>
</evidence>
<keyword evidence="1" id="KW-0812">Transmembrane</keyword>
<accession>A0A1M6F2Z2</accession>
<dbReference type="Proteomes" id="UP000184052">
    <property type="component" value="Unassembled WGS sequence"/>
</dbReference>
<dbReference type="OrthoDB" id="5431035at2"/>
<dbReference type="Pfam" id="PF12822">
    <property type="entry name" value="ECF_trnsprt"/>
    <property type="match status" value="1"/>
</dbReference>
<dbReference type="RefSeq" id="WP_073048807.1">
    <property type="nucleotide sequence ID" value="NZ_FQZL01000008.1"/>
</dbReference>
<dbReference type="Gene3D" id="1.10.1760.20">
    <property type="match status" value="1"/>
</dbReference>
<dbReference type="AlphaFoldDB" id="A0A1M6F2Z2"/>
<feature type="transmembrane region" description="Helical" evidence="1">
    <location>
        <begin position="15"/>
        <end position="34"/>
    </location>
</feature>
<keyword evidence="1" id="KW-0472">Membrane</keyword>
<name>A0A1M6F2Z2_9FIRM</name>
<organism evidence="2 3">
    <name type="scientific">Dethiosulfatibacter aminovorans DSM 17477</name>
    <dbReference type="NCBI Taxonomy" id="1121476"/>
    <lineage>
        <taxon>Bacteria</taxon>
        <taxon>Bacillati</taxon>
        <taxon>Bacillota</taxon>
        <taxon>Tissierellia</taxon>
        <taxon>Dethiosulfatibacter</taxon>
    </lineage>
</organism>
<sequence length="170" mass="18066">MYKRKRRSLKSTESLVYLAVLIALSYIGSLIKIGPGGSIALDSMPAFFAALLMGPSAGAVVGFIGHLLTAATGGFPFTIPIHFIVAFEMAAICWIFGIMAERMNIVIPAVTATVLNGVVATFISVYAMELMGVVPSAIGMFKMLVGPLTIVSAVNVVLAVVLYRILRDRI</sequence>
<dbReference type="GO" id="GO:0022857">
    <property type="term" value="F:transmembrane transporter activity"/>
    <property type="evidence" value="ECO:0007669"/>
    <property type="project" value="InterPro"/>
</dbReference>
<feature type="transmembrane region" description="Helical" evidence="1">
    <location>
        <begin position="148"/>
        <end position="166"/>
    </location>
</feature>
<evidence type="ECO:0000256" key="1">
    <source>
        <dbReference type="SAM" id="Phobius"/>
    </source>
</evidence>
<proteinExistence type="predicted"/>
<dbReference type="STRING" id="1121476.SAMN02745751_01336"/>
<protein>
    <submittedName>
        <fullName evidence="2">Alpha-ribazole transporter</fullName>
    </submittedName>
</protein>
<keyword evidence="1" id="KW-1133">Transmembrane helix</keyword>
<keyword evidence="3" id="KW-1185">Reference proteome</keyword>
<feature type="transmembrane region" description="Helical" evidence="1">
    <location>
        <begin position="46"/>
        <end position="67"/>
    </location>
</feature>
<reference evidence="2 3" key="1">
    <citation type="submission" date="2016-11" db="EMBL/GenBank/DDBJ databases">
        <authorList>
            <person name="Jaros S."/>
            <person name="Januszkiewicz K."/>
            <person name="Wedrychowicz H."/>
        </authorList>
    </citation>
    <scope>NUCLEOTIDE SEQUENCE [LARGE SCALE GENOMIC DNA]</scope>
    <source>
        <strain evidence="2 3">DSM 17477</strain>
    </source>
</reference>